<proteinExistence type="predicted"/>
<evidence type="ECO:0000313" key="4">
    <source>
        <dbReference type="WormBase" id="SRAE_2000247700"/>
    </source>
</evidence>
<evidence type="ECO:0000313" key="1">
    <source>
        <dbReference type="EMBL" id="CEF67815.1"/>
    </source>
</evidence>
<reference evidence="3" key="2">
    <citation type="submission" date="2020-12" db="UniProtKB">
        <authorList>
            <consortium name="WormBaseParasite"/>
        </authorList>
    </citation>
    <scope>IDENTIFICATION</scope>
</reference>
<dbReference type="Proteomes" id="UP000035682">
    <property type="component" value="Unplaced"/>
</dbReference>
<organism evidence="1">
    <name type="scientific">Strongyloides ratti</name>
    <name type="common">Parasitic roundworm</name>
    <dbReference type="NCBI Taxonomy" id="34506"/>
    <lineage>
        <taxon>Eukaryota</taxon>
        <taxon>Metazoa</taxon>
        <taxon>Ecdysozoa</taxon>
        <taxon>Nematoda</taxon>
        <taxon>Chromadorea</taxon>
        <taxon>Rhabditida</taxon>
        <taxon>Tylenchina</taxon>
        <taxon>Panagrolaimomorpha</taxon>
        <taxon>Strongyloidoidea</taxon>
        <taxon>Strongyloididae</taxon>
        <taxon>Strongyloides</taxon>
    </lineage>
</organism>
<dbReference type="CTD" id="36380180"/>
<protein>
    <submittedName>
        <fullName evidence="1">Regulator of chromosome condensation 1/beta-lactamase-inhibitor protein II domain-containing protein</fullName>
    </submittedName>
</protein>
<keyword evidence="2" id="KW-1185">Reference proteome</keyword>
<dbReference type="RefSeq" id="XP_024507015.1">
    <property type="nucleotide sequence ID" value="XM_024653549.1"/>
</dbReference>
<evidence type="ECO:0000313" key="3">
    <source>
        <dbReference type="WBParaSite" id="SRAE_2000247700.1"/>
    </source>
</evidence>
<evidence type="ECO:0000313" key="2">
    <source>
        <dbReference type="Proteomes" id="UP000035682"/>
    </source>
</evidence>
<dbReference type="GeneID" id="36380180"/>
<gene>
    <name evidence="1 3 4" type="ORF">SRAE_2000247700</name>
</gene>
<dbReference type="InterPro" id="IPR009091">
    <property type="entry name" value="RCC1/BLIP-II"/>
</dbReference>
<name>A0A090LJW0_STRRB</name>
<dbReference type="WBParaSite" id="SRAE_2000247700.1">
    <property type="protein sequence ID" value="SRAE_2000247700.1"/>
    <property type="gene ID" value="WBGene00262687"/>
</dbReference>
<reference evidence="1 2" key="1">
    <citation type="submission" date="2014-09" db="EMBL/GenBank/DDBJ databases">
        <authorList>
            <person name="Martin A.A."/>
        </authorList>
    </citation>
    <scope>NUCLEOTIDE SEQUENCE</scope>
    <source>
        <strain evidence="2">ED321</strain>
        <strain evidence="1">ED321 Heterogonic</strain>
    </source>
</reference>
<accession>A0A090LJW0</accession>
<dbReference type="SUPFAM" id="SSF50985">
    <property type="entry name" value="RCC1/BLIP-II"/>
    <property type="match status" value="1"/>
</dbReference>
<sequence length="266" mass="31073">MYQHTTFIDNCRVRFKNDTNELIIQFENSHEGYLYSFKEFKQPTMVTFTSENVVLLYEYMDTVKLLFFNFVDSIKPKTFNICNLHLNKKNIETYSSFGTCTVKVYSTDLVNSLSNTKEIFLNSRLRSILNKTYYINNQGKVLVFQYFPNFSCQELTIPIDIQYIESGCEFVVLIGEFNNMIYLYTHGSGYHGCLGKEKAKANEVVEAFKVPKEKFDRVECVDFGVKVFLKSINSIFIWGWNKDFELSSCLDDNVVLYEPAEIEIDD</sequence>
<dbReference type="EMBL" id="LN609529">
    <property type="protein sequence ID" value="CEF67815.1"/>
    <property type="molecule type" value="Genomic_DNA"/>
</dbReference>
<dbReference type="WormBase" id="SRAE_2000247700">
    <property type="protein sequence ID" value="SRP05875"/>
    <property type="gene ID" value="WBGene00262687"/>
</dbReference>
<dbReference type="AlphaFoldDB" id="A0A090LJW0"/>